<sequence length="121" mass="12440">MCALSNQALLSVQSLKLPVRLGADDMCLHEGQLLQGCIRSASPSPPAAVASLHTCTQGSVATTAGPLGLALGPCPRLRPGPERAAASVGISPGAPGKDIRCLCIKIGLLCRTDRCRKEKTP</sequence>
<dbReference type="EMBL" id="JANPWB010000012">
    <property type="protein sequence ID" value="KAJ1119506.1"/>
    <property type="molecule type" value="Genomic_DNA"/>
</dbReference>
<dbReference type="AlphaFoldDB" id="A0AAV7NUB8"/>
<keyword evidence="2" id="KW-1185">Reference proteome</keyword>
<name>A0AAV7NUB8_PLEWA</name>
<comment type="caution">
    <text evidence="1">The sequence shown here is derived from an EMBL/GenBank/DDBJ whole genome shotgun (WGS) entry which is preliminary data.</text>
</comment>
<reference evidence="1" key="1">
    <citation type="journal article" date="2022" name="bioRxiv">
        <title>Sequencing and chromosome-scale assembly of the giantPleurodeles waltlgenome.</title>
        <authorList>
            <person name="Brown T."/>
            <person name="Elewa A."/>
            <person name="Iarovenko S."/>
            <person name="Subramanian E."/>
            <person name="Araus A.J."/>
            <person name="Petzold A."/>
            <person name="Susuki M."/>
            <person name="Suzuki K.-i.T."/>
            <person name="Hayashi T."/>
            <person name="Toyoda A."/>
            <person name="Oliveira C."/>
            <person name="Osipova E."/>
            <person name="Leigh N.D."/>
            <person name="Simon A."/>
            <person name="Yun M.H."/>
        </authorList>
    </citation>
    <scope>NUCLEOTIDE SEQUENCE</scope>
    <source>
        <strain evidence="1">20211129_DDA</strain>
        <tissue evidence="1">Liver</tissue>
    </source>
</reference>
<accession>A0AAV7NUB8</accession>
<gene>
    <name evidence="1" type="ORF">NDU88_007691</name>
</gene>
<evidence type="ECO:0000313" key="2">
    <source>
        <dbReference type="Proteomes" id="UP001066276"/>
    </source>
</evidence>
<proteinExistence type="predicted"/>
<organism evidence="1 2">
    <name type="scientific">Pleurodeles waltl</name>
    <name type="common">Iberian ribbed newt</name>
    <dbReference type="NCBI Taxonomy" id="8319"/>
    <lineage>
        <taxon>Eukaryota</taxon>
        <taxon>Metazoa</taxon>
        <taxon>Chordata</taxon>
        <taxon>Craniata</taxon>
        <taxon>Vertebrata</taxon>
        <taxon>Euteleostomi</taxon>
        <taxon>Amphibia</taxon>
        <taxon>Batrachia</taxon>
        <taxon>Caudata</taxon>
        <taxon>Salamandroidea</taxon>
        <taxon>Salamandridae</taxon>
        <taxon>Pleurodelinae</taxon>
        <taxon>Pleurodeles</taxon>
    </lineage>
</organism>
<dbReference type="Proteomes" id="UP001066276">
    <property type="component" value="Chromosome 8"/>
</dbReference>
<evidence type="ECO:0000313" key="1">
    <source>
        <dbReference type="EMBL" id="KAJ1119506.1"/>
    </source>
</evidence>
<protein>
    <submittedName>
        <fullName evidence="1">Uncharacterized protein</fullName>
    </submittedName>
</protein>